<dbReference type="AlphaFoldDB" id="A0AAN8WRA4"/>
<gene>
    <name evidence="7" type="ORF">SK128_023881</name>
</gene>
<evidence type="ECO:0000259" key="6">
    <source>
        <dbReference type="Pfam" id="PF01490"/>
    </source>
</evidence>
<dbReference type="InterPro" id="IPR013057">
    <property type="entry name" value="AA_transpt_TM"/>
</dbReference>
<comment type="subcellular location">
    <subcellularLocation>
        <location evidence="1">Membrane</location>
    </subcellularLocation>
</comment>
<evidence type="ECO:0000256" key="2">
    <source>
        <dbReference type="ARBA" id="ARBA00022692"/>
    </source>
</evidence>
<dbReference type="Pfam" id="PF01490">
    <property type="entry name" value="Aa_trans"/>
    <property type="match status" value="1"/>
</dbReference>
<feature type="transmembrane region" description="Helical" evidence="5">
    <location>
        <begin position="6"/>
        <end position="26"/>
    </location>
</feature>
<evidence type="ECO:0000256" key="4">
    <source>
        <dbReference type="ARBA" id="ARBA00023136"/>
    </source>
</evidence>
<feature type="transmembrane region" description="Helical" evidence="5">
    <location>
        <begin position="47"/>
        <end position="71"/>
    </location>
</feature>
<protein>
    <recommendedName>
        <fullName evidence="6">Amino acid transporter transmembrane domain-containing protein</fullName>
    </recommendedName>
</protein>
<dbReference type="GO" id="GO:0016020">
    <property type="term" value="C:membrane"/>
    <property type="evidence" value="ECO:0007669"/>
    <property type="project" value="UniProtKB-SubCell"/>
</dbReference>
<keyword evidence="2 5" id="KW-0812">Transmembrane</keyword>
<evidence type="ECO:0000256" key="3">
    <source>
        <dbReference type="ARBA" id="ARBA00022989"/>
    </source>
</evidence>
<reference evidence="7 8" key="1">
    <citation type="submission" date="2023-11" db="EMBL/GenBank/DDBJ databases">
        <title>Halocaridina rubra genome assembly.</title>
        <authorList>
            <person name="Smith C."/>
        </authorList>
    </citation>
    <scope>NUCLEOTIDE SEQUENCE [LARGE SCALE GENOMIC DNA]</scope>
    <source>
        <strain evidence="7">EP-1</strain>
        <tissue evidence="7">Whole</tissue>
    </source>
</reference>
<evidence type="ECO:0000313" key="8">
    <source>
        <dbReference type="Proteomes" id="UP001381693"/>
    </source>
</evidence>
<proteinExistence type="predicted"/>
<dbReference type="EMBL" id="JAXCGZ010020962">
    <property type="protein sequence ID" value="KAK7063066.1"/>
    <property type="molecule type" value="Genomic_DNA"/>
</dbReference>
<comment type="caution">
    <text evidence="7">The sequence shown here is derived from an EMBL/GenBank/DDBJ whole genome shotgun (WGS) entry which is preliminary data.</text>
</comment>
<accession>A0AAN8WRA4</accession>
<dbReference type="Proteomes" id="UP001381693">
    <property type="component" value="Unassembled WGS sequence"/>
</dbReference>
<name>A0AAN8WRA4_HALRR</name>
<evidence type="ECO:0000256" key="1">
    <source>
        <dbReference type="ARBA" id="ARBA00004370"/>
    </source>
</evidence>
<keyword evidence="4 5" id="KW-0472">Membrane</keyword>
<feature type="domain" description="Amino acid transporter transmembrane" evidence="6">
    <location>
        <begin position="2"/>
        <end position="64"/>
    </location>
</feature>
<keyword evidence="3 5" id="KW-1133">Transmembrane helix</keyword>
<evidence type="ECO:0000313" key="7">
    <source>
        <dbReference type="EMBL" id="KAK7063066.1"/>
    </source>
</evidence>
<sequence>MILNLIGGSTITMCTFILPPLMYMRLIDMKRDPSWPERSMPLWERVLLWEIIVTGVVGGIASTTSAVVGLVTDSLGTSCFTNFS</sequence>
<keyword evidence="8" id="KW-1185">Reference proteome</keyword>
<evidence type="ECO:0000256" key="5">
    <source>
        <dbReference type="SAM" id="Phobius"/>
    </source>
</evidence>
<organism evidence="7 8">
    <name type="scientific">Halocaridina rubra</name>
    <name type="common">Hawaiian red shrimp</name>
    <dbReference type="NCBI Taxonomy" id="373956"/>
    <lineage>
        <taxon>Eukaryota</taxon>
        <taxon>Metazoa</taxon>
        <taxon>Ecdysozoa</taxon>
        <taxon>Arthropoda</taxon>
        <taxon>Crustacea</taxon>
        <taxon>Multicrustacea</taxon>
        <taxon>Malacostraca</taxon>
        <taxon>Eumalacostraca</taxon>
        <taxon>Eucarida</taxon>
        <taxon>Decapoda</taxon>
        <taxon>Pleocyemata</taxon>
        <taxon>Caridea</taxon>
        <taxon>Atyoidea</taxon>
        <taxon>Atyidae</taxon>
        <taxon>Halocaridina</taxon>
    </lineage>
</organism>